<dbReference type="Gene3D" id="2.70.40.10">
    <property type="match status" value="1"/>
</dbReference>
<evidence type="ECO:0000256" key="1">
    <source>
        <dbReference type="ARBA" id="ARBA00022801"/>
    </source>
</evidence>
<dbReference type="Pfam" id="PF22769">
    <property type="entry name" value="DCD"/>
    <property type="match status" value="1"/>
</dbReference>
<evidence type="ECO:0000313" key="4">
    <source>
        <dbReference type="Proteomes" id="UP000002593"/>
    </source>
</evidence>
<dbReference type="InterPro" id="IPR011962">
    <property type="entry name" value="dCTP_deaminase"/>
</dbReference>
<dbReference type="STRING" id="415426.Hbut_0857"/>
<dbReference type="OrthoDB" id="45265at2157"/>
<dbReference type="EnsemblBacteria" id="ABM80708">
    <property type="protein sequence ID" value="ABM80708"/>
    <property type="gene ID" value="Hbut_0857"/>
</dbReference>
<dbReference type="InterPro" id="IPR033704">
    <property type="entry name" value="dUTPase_trimeric"/>
</dbReference>
<name>A2BL47_HYPBU</name>
<evidence type="ECO:0000313" key="3">
    <source>
        <dbReference type="EMBL" id="ABM80708.1"/>
    </source>
</evidence>
<gene>
    <name evidence="3" type="ordered locus">Hbut_0857</name>
</gene>
<dbReference type="RefSeq" id="WP_011822026.1">
    <property type="nucleotide sequence ID" value="NC_008818.1"/>
</dbReference>
<sequence length="160" mass="17426">MALPGIYAALTLLGRVDDVQVQPAGVDLRVGEIHRFLSEGMLAPKRVLPETEPVEARDGFWFLEPGFYKVVFADAVYVPPSAVGICLPRSSLLRMGATLSCAVWDPGYMGRGEALLIVGNPHGIRIAVGERIAQMLYIRVEPPPASLYAGFYQGERLGTR</sequence>
<dbReference type="EMBL" id="CP000493">
    <property type="protein sequence ID" value="ABM80708.1"/>
    <property type="molecule type" value="Genomic_DNA"/>
</dbReference>
<dbReference type="AlphaFoldDB" id="A2BL47"/>
<keyword evidence="4" id="KW-1185">Reference proteome</keyword>
<dbReference type="CDD" id="cd07557">
    <property type="entry name" value="trimeric_dUTPase"/>
    <property type="match status" value="1"/>
</dbReference>
<dbReference type="NCBIfam" id="NF002598">
    <property type="entry name" value="PRK02253.1"/>
    <property type="match status" value="1"/>
</dbReference>
<keyword evidence="1" id="KW-0378">Hydrolase</keyword>
<accession>A2BL47</accession>
<dbReference type="GO" id="GO:0006229">
    <property type="term" value="P:dUTP biosynthetic process"/>
    <property type="evidence" value="ECO:0007669"/>
    <property type="project" value="InterPro"/>
</dbReference>
<dbReference type="PANTHER" id="PTHR42680:SF1">
    <property type="entry name" value="DEOXYURIDINE 5'-TRIPHOSPHATE NUCLEOTIDOHYDROLASE"/>
    <property type="match status" value="1"/>
</dbReference>
<organism evidence="3 4">
    <name type="scientific">Hyperthermus butylicus (strain DSM 5456 / JCM 9403 / PLM1-5)</name>
    <dbReference type="NCBI Taxonomy" id="415426"/>
    <lineage>
        <taxon>Archaea</taxon>
        <taxon>Thermoproteota</taxon>
        <taxon>Thermoprotei</taxon>
        <taxon>Desulfurococcales</taxon>
        <taxon>Pyrodictiaceae</taxon>
        <taxon>Hyperthermus</taxon>
    </lineage>
</organism>
<dbReference type="GeneID" id="4781947"/>
<dbReference type="SUPFAM" id="SSF51283">
    <property type="entry name" value="dUTPase-like"/>
    <property type="match status" value="1"/>
</dbReference>
<protein>
    <submittedName>
        <fullName evidence="3">Deoxycytidine deaminase</fullName>
    </submittedName>
</protein>
<dbReference type="GO" id="GO:0008829">
    <property type="term" value="F:dCTP deaminase activity"/>
    <property type="evidence" value="ECO:0007669"/>
    <property type="project" value="InterPro"/>
</dbReference>
<dbReference type="KEGG" id="hbu:Hbut_0857"/>
<reference evidence="3 4" key="1">
    <citation type="journal article" date="2007" name="Archaea">
        <title>The genome of Hyperthermus butylicus: a sulfur-reducing, peptide fermenting, neutrophilic Crenarchaeote growing up to 108 degrees C.</title>
        <authorList>
            <person name="Brugger K."/>
            <person name="Chen L."/>
            <person name="Stark M."/>
            <person name="Zibat A."/>
            <person name="Redder P."/>
            <person name="Ruepp A."/>
            <person name="Awayez M."/>
            <person name="She Q."/>
            <person name="Garrett R.A."/>
            <person name="Klenk H.P."/>
        </authorList>
    </citation>
    <scope>NUCLEOTIDE SEQUENCE [LARGE SCALE GENOMIC DNA]</scope>
    <source>
        <strain evidence="4">DSM 5456 / JCM 9403 / PLM1-5</strain>
    </source>
</reference>
<dbReference type="PANTHER" id="PTHR42680">
    <property type="entry name" value="DCTP DEAMINASE"/>
    <property type="match status" value="1"/>
</dbReference>
<dbReference type="Proteomes" id="UP000002593">
    <property type="component" value="Chromosome"/>
</dbReference>
<dbReference type="eggNOG" id="arCOG04048">
    <property type="taxonomic scope" value="Archaea"/>
</dbReference>
<keyword evidence="2" id="KW-0546">Nucleotide metabolism</keyword>
<evidence type="ECO:0000256" key="2">
    <source>
        <dbReference type="ARBA" id="ARBA00023080"/>
    </source>
</evidence>
<dbReference type="InterPro" id="IPR036157">
    <property type="entry name" value="dUTPase-like_sf"/>
</dbReference>
<dbReference type="HOGENOM" id="CLU_103451_2_0_2"/>
<proteinExistence type="predicted"/>